<dbReference type="InterPro" id="IPR000182">
    <property type="entry name" value="GNAT_dom"/>
</dbReference>
<proteinExistence type="predicted"/>
<dbReference type="STRING" id="1212491.LFA_3449"/>
<dbReference type="InterPro" id="IPR016181">
    <property type="entry name" value="Acyl_CoA_acyltransferase"/>
</dbReference>
<dbReference type="SUPFAM" id="SSF55729">
    <property type="entry name" value="Acyl-CoA N-acyltransferases (Nat)"/>
    <property type="match status" value="1"/>
</dbReference>
<dbReference type="Gene3D" id="3.40.630.30">
    <property type="match status" value="1"/>
</dbReference>
<dbReference type="Proteomes" id="UP000032430">
    <property type="component" value="Chromosome I"/>
</dbReference>
<name>A0A098GBC9_9GAMM</name>
<dbReference type="AlphaFoldDB" id="A0A098GBC9"/>
<dbReference type="OrthoDB" id="5636078at2"/>
<dbReference type="RefSeq" id="WP_045097024.1">
    <property type="nucleotide sequence ID" value="NZ_LN614827.1"/>
</dbReference>
<gene>
    <name evidence="2" type="ORF">LFA_3449</name>
</gene>
<dbReference type="HOGENOM" id="CLU_090624_0_0_6"/>
<dbReference type="GO" id="GO:0016747">
    <property type="term" value="F:acyltransferase activity, transferring groups other than amino-acyl groups"/>
    <property type="evidence" value="ECO:0007669"/>
    <property type="project" value="InterPro"/>
</dbReference>
<evidence type="ECO:0000313" key="2">
    <source>
        <dbReference type="EMBL" id="CEG58781.1"/>
    </source>
</evidence>
<evidence type="ECO:0000259" key="1">
    <source>
        <dbReference type="PROSITE" id="PS51186"/>
    </source>
</evidence>
<sequence>MKYNFFAKNPDNLLFEWNAAKEKDWPILRRNFVAAYLCTYMEQAPPKVGENFARQAEILWEEACELPPKDALNRLMGTLIQPLQFYLFYQTAPLENEIDKIKEYLANPEKEITTVKQRLINLFKIKCYFEETFDQEKNKINNNNEIKYLILRFHEQPIAFFTCELNYKSGYTYLRFINISPAFNRLGLGKIILNEMDKYFSESLGLELYARKDNLSAIAFYKSCAFRQFAAFDFDEPSYFDAPILHFPQDDATKELEEHVGFQRRAYP</sequence>
<organism evidence="2 3">
    <name type="scientific">Legionella fallonii LLAP-10</name>
    <dbReference type="NCBI Taxonomy" id="1212491"/>
    <lineage>
        <taxon>Bacteria</taxon>
        <taxon>Pseudomonadati</taxon>
        <taxon>Pseudomonadota</taxon>
        <taxon>Gammaproteobacteria</taxon>
        <taxon>Legionellales</taxon>
        <taxon>Legionellaceae</taxon>
        <taxon>Legionella</taxon>
    </lineage>
</organism>
<accession>A0A098GBC9</accession>
<dbReference type="KEGG" id="lfa:LFA_3449"/>
<dbReference type="EMBL" id="LN614827">
    <property type="protein sequence ID" value="CEG58781.1"/>
    <property type="molecule type" value="Genomic_DNA"/>
</dbReference>
<keyword evidence="3" id="KW-1185">Reference proteome</keyword>
<reference evidence="3" key="1">
    <citation type="submission" date="2014-09" db="EMBL/GenBank/DDBJ databases">
        <authorList>
            <person name="Gomez-Valero L."/>
        </authorList>
    </citation>
    <scope>NUCLEOTIDE SEQUENCE [LARGE SCALE GENOMIC DNA]</scope>
    <source>
        <strain evidence="3">ATCC700992</strain>
    </source>
</reference>
<dbReference type="PROSITE" id="PS51186">
    <property type="entry name" value="GNAT"/>
    <property type="match status" value="1"/>
</dbReference>
<protein>
    <recommendedName>
        <fullName evidence="1">N-acetyltransferase domain-containing protein</fullName>
    </recommendedName>
</protein>
<feature type="domain" description="N-acetyltransferase" evidence="1">
    <location>
        <begin position="102"/>
        <end position="268"/>
    </location>
</feature>
<dbReference type="Pfam" id="PF00583">
    <property type="entry name" value="Acetyltransf_1"/>
    <property type="match status" value="1"/>
</dbReference>
<evidence type="ECO:0000313" key="3">
    <source>
        <dbReference type="Proteomes" id="UP000032430"/>
    </source>
</evidence>